<gene>
    <name evidence="1" type="ORF">Cgig2_003377</name>
</gene>
<evidence type="ECO:0000313" key="1">
    <source>
        <dbReference type="EMBL" id="KAJ8423693.1"/>
    </source>
</evidence>
<proteinExistence type="predicted"/>
<dbReference type="EMBL" id="JAKOGI010001897">
    <property type="protein sequence ID" value="KAJ8423693.1"/>
    <property type="molecule type" value="Genomic_DNA"/>
</dbReference>
<name>A0A9Q1JLJ8_9CARY</name>
<evidence type="ECO:0000313" key="2">
    <source>
        <dbReference type="Proteomes" id="UP001153076"/>
    </source>
</evidence>
<sequence>MLCNRQTHGKLTDYNSGNLPSLPIKRKMFTVINYALQSVNSYGTDRLQPWLFVFCSYWGLTAVATPPPLFVFQCNLACLAIRRHMFTVVNYSTHPVNLWGTDRLQPCDHIPAPVFILMLKQSVECSLGASNLACLPTKRHLFIVVNHALQQVNL</sequence>
<keyword evidence="2" id="KW-1185">Reference proteome</keyword>
<dbReference type="Proteomes" id="UP001153076">
    <property type="component" value="Unassembled WGS sequence"/>
</dbReference>
<comment type="caution">
    <text evidence="1">The sequence shown here is derived from an EMBL/GenBank/DDBJ whole genome shotgun (WGS) entry which is preliminary data.</text>
</comment>
<accession>A0A9Q1JLJ8</accession>
<protein>
    <submittedName>
        <fullName evidence="1">Uncharacterized protein</fullName>
    </submittedName>
</protein>
<organism evidence="1 2">
    <name type="scientific">Carnegiea gigantea</name>
    <dbReference type="NCBI Taxonomy" id="171969"/>
    <lineage>
        <taxon>Eukaryota</taxon>
        <taxon>Viridiplantae</taxon>
        <taxon>Streptophyta</taxon>
        <taxon>Embryophyta</taxon>
        <taxon>Tracheophyta</taxon>
        <taxon>Spermatophyta</taxon>
        <taxon>Magnoliopsida</taxon>
        <taxon>eudicotyledons</taxon>
        <taxon>Gunneridae</taxon>
        <taxon>Pentapetalae</taxon>
        <taxon>Caryophyllales</taxon>
        <taxon>Cactineae</taxon>
        <taxon>Cactaceae</taxon>
        <taxon>Cactoideae</taxon>
        <taxon>Echinocereeae</taxon>
        <taxon>Carnegiea</taxon>
    </lineage>
</organism>
<reference evidence="1" key="1">
    <citation type="submission" date="2022-04" db="EMBL/GenBank/DDBJ databases">
        <title>Carnegiea gigantea Genome sequencing and assembly v2.</title>
        <authorList>
            <person name="Copetti D."/>
            <person name="Sanderson M.J."/>
            <person name="Burquez A."/>
            <person name="Wojciechowski M.F."/>
        </authorList>
    </citation>
    <scope>NUCLEOTIDE SEQUENCE</scope>
    <source>
        <strain evidence="1">SGP5-SGP5p</strain>
        <tissue evidence="1">Aerial part</tissue>
    </source>
</reference>
<dbReference type="AlphaFoldDB" id="A0A9Q1JLJ8"/>